<dbReference type="Proteomes" id="UP000603708">
    <property type="component" value="Unassembled WGS sequence"/>
</dbReference>
<feature type="transmembrane region" description="Helical" evidence="1">
    <location>
        <begin position="176"/>
        <end position="196"/>
    </location>
</feature>
<evidence type="ECO:0000256" key="1">
    <source>
        <dbReference type="PROSITE-ProRule" id="PRU00244"/>
    </source>
</evidence>
<feature type="transmembrane region" description="Helical" evidence="1">
    <location>
        <begin position="111"/>
        <end position="130"/>
    </location>
</feature>
<keyword evidence="1" id="KW-0812">Transmembrane</keyword>
<proteinExistence type="predicted"/>
<feature type="transmembrane region" description="Helical" evidence="1">
    <location>
        <begin position="216"/>
        <end position="237"/>
    </location>
</feature>
<comment type="caution">
    <text evidence="4">The sequence shown here is derived from an EMBL/GenBank/DDBJ whole genome shotgun (WGS) entry which is preliminary data.</text>
</comment>
<dbReference type="PROSITE" id="PS50924">
    <property type="entry name" value="MHYT"/>
    <property type="match status" value="1"/>
</dbReference>
<protein>
    <submittedName>
        <fullName evidence="4">Membrane protein</fullName>
    </submittedName>
</protein>
<name>A0A919FXT7_9ACTN</name>
<dbReference type="RefSeq" id="WP_189930005.1">
    <property type="nucleotide sequence ID" value="NZ_BNCD01000003.1"/>
</dbReference>
<keyword evidence="1" id="KW-1133">Transmembrane helix</keyword>
<dbReference type="PANTHER" id="PTHR35152:SF1">
    <property type="entry name" value="DOMAIN SIGNALLING PROTEIN, PUTATIVE (AFU_ORTHOLOGUE AFUA_5G11310)-RELATED"/>
    <property type="match status" value="1"/>
</dbReference>
<reference evidence="4" key="1">
    <citation type="journal article" date="2014" name="Int. J. Syst. Evol. Microbiol.">
        <title>Complete genome sequence of Corynebacterium casei LMG S-19264T (=DSM 44701T), isolated from a smear-ripened cheese.</title>
        <authorList>
            <consortium name="US DOE Joint Genome Institute (JGI-PGF)"/>
            <person name="Walter F."/>
            <person name="Albersmeier A."/>
            <person name="Kalinowski J."/>
            <person name="Ruckert C."/>
        </authorList>
    </citation>
    <scope>NUCLEOTIDE SEQUENCE</scope>
    <source>
        <strain evidence="4">JCM 5069</strain>
    </source>
</reference>
<dbReference type="GO" id="GO:0016020">
    <property type="term" value="C:membrane"/>
    <property type="evidence" value="ECO:0007669"/>
    <property type="project" value="UniProtKB-UniRule"/>
</dbReference>
<feature type="domain" description="MHYT" evidence="3">
    <location>
        <begin position="10"/>
        <end position="199"/>
    </location>
</feature>
<keyword evidence="5" id="KW-1185">Reference proteome</keyword>
<dbReference type="Pfam" id="PF03707">
    <property type="entry name" value="MHYT"/>
    <property type="match status" value="2"/>
</dbReference>
<feature type="region of interest" description="Disordered" evidence="2">
    <location>
        <begin position="243"/>
        <end position="278"/>
    </location>
</feature>
<feature type="transmembrane region" description="Helical" evidence="1">
    <location>
        <begin position="142"/>
        <end position="164"/>
    </location>
</feature>
<evidence type="ECO:0000313" key="4">
    <source>
        <dbReference type="EMBL" id="GHH73919.1"/>
    </source>
</evidence>
<dbReference type="EMBL" id="BNCD01000003">
    <property type="protein sequence ID" value="GHH73919.1"/>
    <property type="molecule type" value="Genomic_DNA"/>
</dbReference>
<feature type="transmembrane region" description="Helical" evidence="1">
    <location>
        <begin position="85"/>
        <end position="104"/>
    </location>
</feature>
<evidence type="ECO:0000313" key="5">
    <source>
        <dbReference type="Proteomes" id="UP000603708"/>
    </source>
</evidence>
<gene>
    <name evidence="4" type="ORF">GCM10018793_13800</name>
</gene>
<evidence type="ECO:0000256" key="2">
    <source>
        <dbReference type="SAM" id="MobiDB-lite"/>
    </source>
</evidence>
<organism evidence="4 5">
    <name type="scientific">Streptomyces sulfonofaciens</name>
    <dbReference type="NCBI Taxonomy" id="68272"/>
    <lineage>
        <taxon>Bacteria</taxon>
        <taxon>Bacillati</taxon>
        <taxon>Actinomycetota</taxon>
        <taxon>Actinomycetes</taxon>
        <taxon>Kitasatosporales</taxon>
        <taxon>Streptomycetaceae</taxon>
        <taxon>Streptomyces</taxon>
    </lineage>
</organism>
<reference evidence="4" key="2">
    <citation type="submission" date="2020-09" db="EMBL/GenBank/DDBJ databases">
        <authorList>
            <person name="Sun Q."/>
            <person name="Ohkuma M."/>
        </authorList>
    </citation>
    <scope>NUCLEOTIDE SEQUENCE</scope>
    <source>
        <strain evidence="4">JCM 5069</strain>
    </source>
</reference>
<feature type="transmembrane region" description="Helical" evidence="1">
    <location>
        <begin position="12"/>
        <end position="33"/>
    </location>
</feature>
<accession>A0A919FXT7</accession>
<evidence type="ECO:0000259" key="3">
    <source>
        <dbReference type="PROSITE" id="PS50924"/>
    </source>
</evidence>
<dbReference type="PANTHER" id="PTHR35152">
    <property type="entry name" value="DOMAIN SIGNALLING PROTEIN, PUTATIVE (AFU_ORTHOLOGUE AFUA_5G11310)-RELATED"/>
    <property type="match status" value="1"/>
</dbReference>
<keyword evidence="1" id="KW-0472">Membrane</keyword>
<feature type="transmembrane region" description="Helical" evidence="1">
    <location>
        <begin position="45"/>
        <end position="65"/>
    </location>
</feature>
<dbReference type="AlphaFoldDB" id="A0A919FXT7"/>
<dbReference type="InterPro" id="IPR005330">
    <property type="entry name" value="MHYT_dom"/>
</dbReference>
<sequence length="278" mass="28492">MYAKVDGLSYGLVTPLVAYVVACLGGAIGLRCLTRSLTTVQPGRAGWLALSSAAFGTGVWLTHFVAMTGFSVVHTPFGYDPLTTFAGLGVGIVMVGTGIFIVGFRGITGPALFTGGTVTGLGIASTHYMGMAGVRLGGRLEYNTLTVAASVLIAVVAATGALWAAGQGRGPRWNAAASMVMGLAVLGMHYVGMSAVRVHLHGAAADPSGDTPATPLLTMMIGPAVFLLLIAAVLLLAPARATGPAPRARSTGRLAVLPTQRSRAHDLSRSRPRTPQNR</sequence>